<feature type="repeat" description="Pumilio" evidence="2">
    <location>
        <begin position="633"/>
        <end position="668"/>
    </location>
</feature>
<dbReference type="HOGENOM" id="CLU_319424_0_0_1"/>
<dbReference type="Gene3D" id="1.25.10.10">
    <property type="entry name" value="Leucine-rich Repeat Variant"/>
    <property type="match status" value="1"/>
</dbReference>
<accession>M1VAX3</accession>
<reference evidence="5 6" key="2">
    <citation type="journal article" date="2007" name="BMC Biol.">
        <title>A 100%-complete sequence reveals unusually simple genomic features in the hot-spring red alga Cyanidioschyzon merolae.</title>
        <authorList>
            <person name="Nozaki H."/>
            <person name="Takano H."/>
            <person name="Misumi O."/>
            <person name="Terasawa K."/>
            <person name="Matsuzaki M."/>
            <person name="Maruyama S."/>
            <person name="Nishida K."/>
            <person name="Yagisawa F."/>
            <person name="Yoshida Y."/>
            <person name="Fujiwara T."/>
            <person name="Takio S."/>
            <person name="Tamura K."/>
            <person name="Chung S.J."/>
            <person name="Nakamura S."/>
            <person name="Kuroiwa H."/>
            <person name="Tanaka K."/>
            <person name="Sato N."/>
            <person name="Kuroiwa T."/>
        </authorList>
    </citation>
    <scope>NUCLEOTIDE SEQUENCE [LARGE SCALE GENOMIC DNA]</scope>
    <source>
        <strain evidence="5 6">10D</strain>
    </source>
</reference>
<dbReference type="InterPro" id="IPR001313">
    <property type="entry name" value="Pumilio_RNA-bd_rpt"/>
</dbReference>
<dbReference type="AlphaFoldDB" id="M1VAX3"/>
<gene>
    <name evidence="5" type="ORF">CYME_CMR037C</name>
</gene>
<dbReference type="GO" id="GO:0010608">
    <property type="term" value="P:post-transcriptional regulation of gene expression"/>
    <property type="evidence" value="ECO:0007669"/>
    <property type="project" value="TreeGrafter"/>
</dbReference>
<name>M1VAX3_CYAM1</name>
<feature type="compositionally biased region" description="Pro residues" evidence="3">
    <location>
        <begin position="29"/>
        <end position="44"/>
    </location>
</feature>
<keyword evidence="6" id="KW-1185">Reference proteome</keyword>
<dbReference type="RefSeq" id="XP_005538355.1">
    <property type="nucleotide sequence ID" value="XM_005538298.1"/>
</dbReference>
<dbReference type="SMART" id="SM00025">
    <property type="entry name" value="Pumilio"/>
    <property type="match status" value="8"/>
</dbReference>
<feature type="region of interest" description="Disordered" evidence="3">
    <location>
        <begin position="468"/>
        <end position="493"/>
    </location>
</feature>
<dbReference type="OMA" id="SRFNENG"/>
<feature type="region of interest" description="Disordered" evidence="3">
    <location>
        <begin position="1"/>
        <end position="44"/>
    </location>
</feature>
<dbReference type="Gramene" id="CMR037CT">
    <property type="protein sequence ID" value="CMR037CT"/>
    <property type="gene ID" value="CMR037C"/>
</dbReference>
<keyword evidence="1" id="KW-0677">Repeat</keyword>
<feature type="compositionally biased region" description="Low complexity" evidence="3">
    <location>
        <begin position="330"/>
        <end position="339"/>
    </location>
</feature>
<dbReference type="PROSITE" id="PS50303">
    <property type="entry name" value="PUM_HD"/>
    <property type="match status" value="1"/>
</dbReference>
<dbReference type="FunFam" id="1.25.10.10:FF:000237">
    <property type="entry name" value="Pumilio homolog 9"/>
    <property type="match status" value="1"/>
</dbReference>
<dbReference type="InterPro" id="IPR016024">
    <property type="entry name" value="ARM-type_fold"/>
</dbReference>
<dbReference type="EMBL" id="AP006500">
    <property type="protein sequence ID" value="BAM82319.1"/>
    <property type="molecule type" value="Genomic_DNA"/>
</dbReference>
<evidence type="ECO:0000256" key="1">
    <source>
        <dbReference type="ARBA" id="ARBA00022737"/>
    </source>
</evidence>
<proteinExistence type="predicted"/>
<feature type="domain" description="PUM-HD" evidence="4">
    <location>
        <begin position="533"/>
        <end position="894"/>
    </location>
</feature>
<dbReference type="PANTHER" id="PTHR12537:SF13">
    <property type="entry name" value="PUMILIO HOMOLOGY DOMAIN FAMILY MEMBER 4"/>
    <property type="match status" value="1"/>
</dbReference>
<protein>
    <submittedName>
        <fullName evidence="5">Probable serine rich pumilio family rna binding domain pr otein</fullName>
    </submittedName>
</protein>
<reference evidence="5 6" key="1">
    <citation type="journal article" date="2004" name="Nature">
        <title>Genome sequence of the ultrasmall unicellular red alga Cyanidioschyzon merolae 10D.</title>
        <authorList>
            <person name="Matsuzaki M."/>
            <person name="Misumi O."/>
            <person name="Shin-i T."/>
            <person name="Maruyama S."/>
            <person name="Takahara M."/>
            <person name="Miyagishima S."/>
            <person name="Mori T."/>
            <person name="Nishida K."/>
            <person name="Yagisawa F."/>
            <person name="Nishida K."/>
            <person name="Yoshida Y."/>
            <person name="Nishimura Y."/>
            <person name="Nakao S."/>
            <person name="Kobayashi T."/>
            <person name="Momoyama Y."/>
            <person name="Higashiyama T."/>
            <person name="Minoda A."/>
            <person name="Sano M."/>
            <person name="Nomoto H."/>
            <person name="Oishi K."/>
            <person name="Hayashi H."/>
            <person name="Ohta F."/>
            <person name="Nishizaka S."/>
            <person name="Haga S."/>
            <person name="Miura S."/>
            <person name="Morishita T."/>
            <person name="Kabeya Y."/>
            <person name="Terasawa K."/>
            <person name="Suzuki Y."/>
            <person name="Ishii Y."/>
            <person name="Asakawa S."/>
            <person name="Takano H."/>
            <person name="Ohta N."/>
            <person name="Kuroiwa H."/>
            <person name="Tanaka K."/>
            <person name="Shimizu N."/>
            <person name="Sugano S."/>
            <person name="Sato N."/>
            <person name="Nozaki H."/>
            <person name="Ogasawara N."/>
            <person name="Kohara Y."/>
            <person name="Kuroiwa T."/>
        </authorList>
    </citation>
    <scope>NUCLEOTIDE SEQUENCE [LARGE SCALE GENOMIC DNA]</scope>
    <source>
        <strain evidence="5 6">10D</strain>
    </source>
</reference>
<dbReference type="PANTHER" id="PTHR12537">
    <property type="entry name" value="RNA BINDING PROTEIN PUMILIO-RELATED"/>
    <property type="match status" value="1"/>
</dbReference>
<evidence type="ECO:0000313" key="6">
    <source>
        <dbReference type="Proteomes" id="UP000007014"/>
    </source>
</evidence>
<dbReference type="GeneID" id="16996974"/>
<evidence type="ECO:0000259" key="4">
    <source>
        <dbReference type="PROSITE" id="PS50303"/>
    </source>
</evidence>
<feature type="repeat" description="Pumilio" evidence="2">
    <location>
        <begin position="741"/>
        <end position="777"/>
    </location>
</feature>
<dbReference type="Proteomes" id="UP000007014">
    <property type="component" value="Chromosome 18"/>
</dbReference>
<feature type="compositionally biased region" description="Basic and acidic residues" evidence="3">
    <location>
        <begin position="1"/>
        <end position="17"/>
    </location>
</feature>
<dbReference type="Pfam" id="PF00806">
    <property type="entry name" value="PUF"/>
    <property type="match status" value="7"/>
</dbReference>
<dbReference type="InterPro" id="IPR033712">
    <property type="entry name" value="Pumilio_RNA-bd"/>
</dbReference>
<dbReference type="PROSITE" id="PS50302">
    <property type="entry name" value="PUM"/>
    <property type="match status" value="5"/>
</dbReference>
<dbReference type="GO" id="GO:0003729">
    <property type="term" value="F:mRNA binding"/>
    <property type="evidence" value="ECO:0007669"/>
    <property type="project" value="TreeGrafter"/>
</dbReference>
<feature type="repeat" description="Pumilio" evidence="2">
    <location>
        <begin position="778"/>
        <end position="813"/>
    </location>
</feature>
<feature type="repeat" description="Pumilio" evidence="2">
    <location>
        <begin position="670"/>
        <end position="705"/>
    </location>
</feature>
<dbReference type="OrthoDB" id="668540at2759"/>
<dbReference type="InterPro" id="IPR011989">
    <property type="entry name" value="ARM-like"/>
</dbReference>
<sequence>MEERRSDVFDPLPDRSHAAISWRTAEPQTPSPPLPTDFPRPVSAPPDLEVPEPLLLASSGIQPNWFSIVDIRADMDYESFYDAFKAQTKLPPPLDSSVLRGDFRTVQRVRSQNERREHVSMDAALEQAGHALAGLGGTGGASLTPHSLAASNRGYGEAMRFTDPHGGLLTMEQVAVSSHAALGKGPASPDQMLFPGSRASQMMAGSGAPAEVLRPVANAGALLRRDDSDASVENLIFRETLKYARQLDRESSESDLSTTAERRITGSATQTTNAAIYHEADRRLWQAPLVATTVLYSSTKPHPDTNDNALAQKAVGLAGTQDTDGTKNHAAATAAAASAPSHISDNSAGAGRIPSGGTGCEAGERYEERSSPRSRNELAAGIQRGVPSRSQTPSMAAIAAVSPPVATITPGSCAATSVVPRIPVTTSTMGAQVAQTSTLMPAWTEAVAPVQSMENSGAFDIRDIRAPLPHPGAEHLPKKPWSTRGRPRRAPRNTARSSIYLGQHQAMPSQELPVGLDAAASGHQPHHPELVSFKSAALAASIPTNTAPDGALSDASAPLSCFAGRMALMARDQQGGRYLQARLDVKNAADTALIFEECRPHFVELAMDPFGNYLCQKLFEHCNREQRLELIRQSASQLAQVCMDPHGTRVVQKMIELTVEPEHAALIAQAISPHCLSLMCDVNGNHVIQRCLQRMDVPLRRFIYDTALTRYLEIARHRHGCCVLQRCLDHATAEQRSNLCALILNSAYELMQDPFGNYVVQYVLELKEPSYTRAIIQRIRGHLWQLSMQKFSSNVVEKVFTMANERDLRSLLHELLEGPQSVESMPLQVGSEQHQRNIRPLLFDPYANYVVQRALSLAPSPVFEALREAIQPHLAELRGTPFGKRIQARLSRTPLRTGSAVTSANGSKRL</sequence>
<dbReference type="SUPFAM" id="SSF48371">
    <property type="entry name" value="ARM repeat"/>
    <property type="match status" value="1"/>
</dbReference>
<dbReference type="CDD" id="cd07920">
    <property type="entry name" value="Pumilio"/>
    <property type="match status" value="1"/>
</dbReference>
<evidence type="ECO:0000256" key="2">
    <source>
        <dbReference type="PROSITE-ProRule" id="PRU00317"/>
    </source>
</evidence>
<feature type="repeat" description="Pumilio" evidence="2">
    <location>
        <begin position="597"/>
        <end position="632"/>
    </location>
</feature>
<feature type="region of interest" description="Disordered" evidence="3">
    <location>
        <begin position="320"/>
        <end position="391"/>
    </location>
</feature>
<dbReference type="InterPro" id="IPR033133">
    <property type="entry name" value="PUM-HD"/>
</dbReference>
<dbReference type="eggNOG" id="KOG2049">
    <property type="taxonomic scope" value="Eukaryota"/>
</dbReference>
<evidence type="ECO:0000313" key="5">
    <source>
        <dbReference type="EMBL" id="BAM82319.1"/>
    </source>
</evidence>
<dbReference type="STRING" id="280699.M1VAX3"/>
<dbReference type="GO" id="GO:0005737">
    <property type="term" value="C:cytoplasm"/>
    <property type="evidence" value="ECO:0007669"/>
    <property type="project" value="TreeGrafter"/>
</dbReference>
<feature type="compositionally biased region" description="Basic and acidic residues" evidence="3">
    <location>
        <begin position="362"/>
        <end position="376"/>
    </location>
</feature>
<evidence type="ECO:0000256" key="3">
    <source>
        <dbReference type="SAM" id="MobiDB-lite"/>
    </source>
</evidence>
<organism evidence="5 6">
    <name type="scientific">Cyanidioschyzon merolae (strain NIES-3377 / 10D)</name>
    <name type="common">Unicellular red alga</name>
    <dbReference type="NCBI Taxonomy" id="280699"/>
    <lineage>
        <taxon>Eukaryota</taxon>
        <taxon>Rhodophyta</taxon>
        <taxon>Bangiophyceae</taxon>
        <taxon>Cyanidiales</taxon>
        <taxon>Cyanidiaceae</taxon>
        <taxon>Cyanidioschyzon</taxon>
    </lineage>
</organism>
<dbReference type="KEGG" id="cme:CYME_CMR037C"/>